<dbReference type="STRING" id="4232.A0A251V1E3"/>
<dbReference type="FunCoup" id="A0A251V1E3">
    <property type="interactions" value="2595"/>
</dbReference>
<feature type="region of interest" description="Disordered" evidence="4">
    <location>
        <begin position="123"/>
        <end position="193"/>
    </location>
</feature>
<evidence type="ECO:0000256" key="1">
    <source>
        <dbReference type="ARBA" id="ARBA00004123"/>
    </source>
</evidence>
<dbReference type="InterPro" id="IPR024661">
    <property type="entry name" value="RNA_pol_III_Rpc31"/>
</dbReference>
<keyword evidence="7" id="KW-1185">Reference proteome</keyword>
<dbReference type="EMBL" id="CM007893">
    <property type="protein sequence ID" value="OTG29438.1"/>
    <property type="molecule type" value="Genomic_DNA"/>
</dbReference>
<evidence type="ECO:0000313" key="7">
    <source>
        <dbReference type="Proteomes" id="UP000215914"/>
    </source>
</evidence>
<accession>A0A251V1E3</accession>
<dbReference type="OMA" id="CNEATKE"/>
<dbReference type="OrthoDB" id="2018787at2759"/>
<evidence type="ECO:0000256" key="3">
    <source>
        <dbReference type="ARBA" id="ARBA00023242"/>
    </source>
</evidence>
<feature type="compositionally biased region" description="Acidic residues" evidence="4">
    <location>
        <begin position="145"/>
        <end position="193"/>
    </location>
</feature>
<reference evidence="5 7" key="1">
    <citation type="journal article" date="2017" name="Nature">
        <title>The sunflower genome provides insights into oil metabolism, flowering and Asterid evolution.</title>
        <authorList>
            <person name="Badouin H."/>
            <person name="Gouzy J."/>
            <person name="Grassa C.J."/>
            <person name="Murat F."/>
            <person name="Staton S.E."/>
            <person name="Cottret L."/>
            <person name="Lelandais-Briere C."/>
            <person name="Owens G.L."/>
            <person name="Carrere S."/>
            <person name="Mayjonade B."/>
            <person name="Legrand L."/>
            <person name="Gill N."/>
            <person name="Kane N.C."/>
            <person name="Bowers J.E."/>
            <person name="Hubner S."/>
            <person name="Bellec A."/>
            <person name="Berard A."/>
            <person name="Berges H."/>
            <person name="Blanchet N."/>
            <person name="Boniface M.C."/>
            <person name="Brunel D."/>
            <person name="Catrice O."/>
            <person name="Chaidir N."/>
            <person name="Claudel C."/>
            <person name="Donnadieu C."/>
            <person name="Faraut T."/>
            <person name="Fievet G."/>
            <person name="Helmstetter N."/>
            <person name="King M."/>
            <person name="Knapp S.J."/>
            <person name="Lai Z."/>
            <person name="Le Paslier M.C."/>
            <person name="Lippi Y."/>
            <person name="Lorenzon L."/>
            <person name="Mandel J.R."/>
            <person name="Marage G."/>
            <person name="Marchand G."/>
            <person name="Marquand E."/>
            <person name="Bret-Mestries E."/>
            <person name="Morien E."/>
            <person name="Nambeesan S."/>
            <person name="Nguyen T."/>
            <person name="Pegot-Espagnet P."/>
            <person name="Pouilly N."/>
            <person name="Raftis F."/>
            <person name="Sallet E."/>
            <person name="Schiex T."/>
            <person name="Thomas J."/>
            <person name="Vandecasteele C."/>
            <person name="Vares D."/>
            <person name="Vear F."/>
            <person name="Vautrin S."/>
            <person name="Crespi M."/>
            <person name="Mangin B."/>
            <person name="Burke J.M."/>
            <person name="Salse J."/>
            <person name="Munos S."/>
            <person name="Vincourt P."/>
            <person name="Rieseberg L.H."/>
            <person name="Langlade N.B."/>
        </authorList>
    </citation>
    <scope>NUCLEOTIDE SEQUENCE [LARGE SCALE GENOMIC DNA]</scope>
    <source>
        <strain evidence="7">cv. SF193</strain>
        <tissue evidence="5">Leaves</tissue>
    </source>
</reference>
<dbReference type="Proteomes" id="UP000215914">
    <property type="component" value="Chromosome 4"/>
</dbReference>
<proteinExistence type="inferred from homology"/>
<keyword evidence="3" id="KW-0539">Nucleus</keyword>
<keyword evidence="6" id="KW-0804">Transcription</keyword>
<dbReference type="GO" id="GO:0006383">
    <property type="term" value="P:transcription by RNA polymerase III"/>
    <property type="evidence" value="ECO:0007669"/>
    <property type="project" value="InterPro"/>
</dbReference>
<evidence type="ECO:0000313" key="6">
    <source>
        <dbReference type="EMBL" id="OTG29438.1"/>
    </source>
</evidence>
<dbReference type="GO" id="GO:0005666">
    <property type="term" value="C:RNA polymerase III complex"/>
    <property type="evidence" value="ECO:0000318"/>
    <property type="project" value="GO_Central"/>
</dbReference>
<dbReference type="InParanoid" id="A0A251V1E3"/>
<protein>
    <submittedName>
        <fullName evidence="5 6">DNA-directed RNA polymerase III, subunit Rpc31</fullName>
    </submittedName>
</protein>
<reference evidence="5" key="3">
    <citation type="submission" date="2020-06" db="EMBL/GenBank/DDBJ databases">
        <title>Helianthus annuus Genome sequencing and assembly Release 2.</title>
        <authorList>
            <person name="Gouzy J."/>
            <person name="Langlade N."/>
            <person name="Munos S."/>
        </authorList>
    </citation>
    <scope>NUCLEOTIDE SEQUENCE</scope>
    <source>
        <tissue evidence="5">Leaves</tissue>
    </source>
</reference>
<evidence type="ECO:0000256" key="4">
    <source>
        <dbReference type="SAM" id="MobiDB-lite"/>
    </source>
</evidence>
<dbReference type="PANTHER" id="PTHR15367:SF2">
    <property type="entry name" value="DNA-DIRECTED RNA POLYMERASE III SUBUNIT"/>
    <property type="match status" value="1"/>
</dbReference>
<comment type="subcellular location">
    <subcellularLocation>
        <location evidence="1">Nucleus</location>
    </subcellularLocation>
</comment>
<comment type="similarity">
    <text evidence="2">Belongs to the eukaryotic RPC7 RNA polymerase subunit family.</text>
</comment>
<organism evidence="6 7">
    <name type="scientific">Helianthus annuus</name>
    <name type="common">Common sunflower</name>
    <dbReference type="NCBI Taxonomy" id="4232"/>
    <lineage>
        <taxon>Eukaryota</taxon>
        <taxon>Viridiplantae</taxon>
        <taxon>Streptophyta</taxon>
        <taxon>Embryophyta</taxon>
        <taxon>Tracheophyta</taxon>
        <taxon>Spermatophyta</taxon>
        <taxon>Magnoliopsida</taxon>
        <taxon>eudicotyledons</taxon>
        <taxon>Gunneridae</taxon>
        <taxon>Pentapetalae</taxon>
        <taxon>asterids</taxon>
        <taxon>campanulids</taxon>
        <taxon>Asterales</taxon>
        <taxon>Asteraceae</taxon>
        <taxon>Asteroideae</taxon>
        <taxon>Heliantheae alliance</taxon>
        <taxon>Heliantheae</taxon>
        <taxon>Helianthus</taxon>
    </lineage>
</organism>
<sequence>MAFRGRGRGRGGFGQGSASFAKQEPYVIFPEIEEYPEINLKQKEEFKKLIVWGEDLKKFWVSSPYHLASSGQDSERNRGIRKAPLSDFMKLTDDYVPAELVSKNVKRSNKKVRWDPQSDLKRLDFFEKLDQGPQGQDDGEKEKKEDEDDEEDNEVIEEEEDDSGDDYDQNIDFDDDEDDFNMNDDIGDDEGYY</sequence>
<evidence type="ECO:0000313" key="5">
    <source>
        <dbReference type="EMBL" id="KAF5811732.1"/>
    </source>
</evidence>
<dbReference type="EMBL" id="MNCJ02000319">
    <property type="protein sequence ID" value="KAF5811732.1"/>
    <property type="molecule type" value="Genomic_DNA"/>
</dbReference>
<keyword evidence="6" id="KW-0240">DNA-directed RNA polymerase</keyword>
<dbReference type="Gramene" id="mRNA:HanXRQr2_Chr04g0184801">
    <property type="protein sequence ID" value="mRNA:HanXRQr2_Chr04g0184801"/>
    <property type="gene ID" value="HanXRQr2_Chr04g0184801"/>
</dbReference>
<dbReference type="PANTHER" id="PTHR15367">
    <property type="entry name" value="DNA-DIRECTED RNA POLYMERASE III"/>
    <property type="match status" value="1"/>
</dbReference>
<name>A0A251V1E3_HELAN</name>
<evidence type="ECO:0000256" key="2">
    <source>
        <dbReference type="ARBA" id="ARBA00008352"/>
    </source>
</evidence>
<dbReference type="AlphaFoldDB" id="A0A251V1E3"/>
<reference evidence="6" key="2">
    <citation type="submission" date="2017-02" db="EMBL/GenBank/DDBJ databases">
        <title>Sunflower complete genome.</title>
        <authorList>
            <person name="Langlade N."/>
            <person name="Munos S."/>
        </authorList>
    </citation>
    <scope>NUCLEOTIDE SEQUENCE [LARGE SCALE GENOMIC DNA]</scope>
    <source>
        <tissue evidence="6">Leaves</tissue>
    </source>
</reference>
<gene>
    <name evidence="6" type="ORF">HannXRQ_Chr04g0122251</name>
    <name evidence="5" type="ORF">HanXRQr2_Chr04g0184801</name>
</gene>